<dbReference type="Pfam" id="PF12732">
    <property type="entry name" value="YtxH"/>
    <property type="match status" value="1"/>
</dbReference>
<sequence>MGKFSSILLGGLSGAAAAIFLTTPKGKELTKKAVNFFNDIKENPEDFRDNVVQSASDFSKQATDTFTSVKEKVQSGELTAESVVDAVKDRAQEAVNFSQDKFSEIKEKINKENLTTADLFNQVKEKVNEFSTDEPSEEIIVDLDEEKEAAETENE</sequence>
<dbReference type="Gene3D" id="1.20.120.20">
    <property type="entry name" value="Apolipoprotein"/>
    <property type="match status" value="1"/>
</dbReference>
<accession>A0A380KWA9</accession>
<dbReference type="RefSeq" id="WP_018372274.1">
    <property type="nucleotide sequence ID" value="NZ_UHFR01000005.1"/>
</dbReference>
<organism evidence="1 2">
    <name type="scientific">Streptococcus massiliensis</name>
    <dbReference type="NCBI Taxonomy" id="313439"/>
    <lineage>
        <taxon>Bacteria</taxon>
        <taxon>Bacillati</taxon>
        <taxon>Bacillota</taxon>
        <taxon>Bacilli</taxon>
        <taxon>Lactobacillales</taxon>
        <taxon>Streptococcaceae</taxon>
        <taxon>Streptococcus</taxon>
    </lineage>
</organism>
<evidence type="ECO:0000313" key="1">
    <source>
        <dbReference type="EMBL" id="SUN76212.1"/>
    </source>
</evidence>
<dbReference type="EMBL" id="UHFR01000005">
    <property type="protein sequence ID" value="SUN76212.1"/>
    <property type="molecule type" value="Genomic_DNA"/>
</dbReference>
<name>A0A380KWA9_9STRE</name>
<dbReference type="STRING" id="1123307.GCA_000380065_01559"/>
<gene>
    <name evidence="1" type="ORF">NCTC13765_00676</name>
</gene>
<keyword evidence="2" id="KW-1185">Reference proteome</keyword>
<proteinExistence type="predicted"/>
<dbReference type="OrthoDB" id="2237199at2"/>
<protein>
    <submittedName>
        <fullName evidence="1">Exported hydrophilic protein</fullName>
    </submittedName>
</protein>
<dbReference type="Proteomes" id="UP000254634">
    <property type="component" value="Unassembled WGS sequence"/>
</dbReference>
<reference evidence="1" key="1">
    <citation type="submission" date="2018-06" db="EMBL/GenBank/DDBJ databases">
        <authorList>
            <consortium name="Pathogen Informatics"/>
            <person name="Doyle S."/>
        </authorList>
    </citation>
    <scope>NUCLEOTIDE SEQUENCE [LARGE SCALE GENOMIC DNA]</scope>
    <source>
        <strain evidence="1">NCTC13765</strain>
    </source>
</reference>
<dbReference type="AlphaFoldDB" id="A0A380KWA9"/>
<evidence type="ECO:0000313" key="2">
    <source>
        <dbReference type="Proteomes" id="UP000254634"/>
    </source>
</evidence>
<dbReference type="InterPro" id="IPR024623">
    <property type="entry name" value="YtxH"/>
</dbReference>